<reference evidence="1" key="1">
    <citation type="journal article" date="2015" name="MBio">
        <title>Eco-Evolutionary Dynamics of Episomes among Ecologically Cohesive Bacterial Populations.</title>
        <authorList>
            <person name="Xue H."/>
            <person name="Cordero O.X."/>
            <person name="Camas F.M."/>
            <person name="Trimble W."/>
            <person name="Meyer F."/>
            <person name="Guglielmini J."/>
            <person name="Rocha E.P."/>
            <person name="Polz M.F."/>
        </authorList>
    </citation>
    <scope>NUCLEOTIDE SEQUENCE</scope>
    <source>
        <strain evidence="1">FF_351</strain>
    </source>
</reference>
<proteinExistence type="predicted"/>
<protein>
    <submittedName>
        <fullName evidence="1">Uncharacterized protein</fullName>
    </submittedName>
</protein>
<dbReference type="EMBL" id="KP795714">
    <property type="protein sequence ID" value="AKN40974.1"/>
    <property type="molecule type" value="Genomic_DNA"/>
</dbReference>
<name>A0A0H4A3V7_9GAMM</name>
<evidence type="ECO:0000313" key="1">
    <source>
        <dbReference type="EMBL" id="AKN40974.1"/>
    </source>
</evidence>
<accession>A0A0H4A3V7</accession>
<sequence length="38" mass="4192">MGRSTGRVGDAVVILRDTGLPEAHGERRCRRQGKATKR</sequence>
<dbReference type="AlphaFoldDB" id="A0A0H4A3V7"/>
<organism evidence="1">
    <name type="scientific">Enterovibrio norvegicus</name>
    <dbReference type="NCBI Taxonomy" id="188144"/>
    <lineage>
        <taxon>Bacteria</taxon>
        <taxon>Pseudomonadati</taxon>
        <taxon>Pseudomonadota</taxon>
        <taxon>Gammaproteobacteria</taxon>
        <taxon>Vibrionales</taxon>
        <taxon>Vibrionaceae</taxon>
        <taxon>Enterovibrio</taxon>
    </lineage>
</organism>